<dbReference type="Proteomes" id="UP001275440">
    <property type="component" value="Unassembled WGS sequence"/>
</dbReference>
<sequence>MWTLGKAHVNMTHNGAGGTDGEVGVGADWVGAVRPDESPTNVDTEIVAAPDLYSFTAIEVALNPRTAQALDVWFSDPEAIDVPGLGAQLPADCALNPLTQPCETARWVFAVLSFALIVLTPFVYPVAGDLGMGIFLAGLTSAAVGLGADRLARYHRAGYETQLKVSNQLNRGRMRHVQANASPPELKLALHVAQTADDIERSPAFVSEYLTVHRRRVNLDEEVTSLSRDARDLWIERRNLIARDDIGVTDAAPLLSVLDTQERDLKEVWAGLVVRAEALDRYRDTVREIEPRLTYLAQLEAASDRSTRITELKIRTVGHVHAAGEMEAMSAELIAVREAIDDLVRGLDRDVEIIERRSLGAGEGS</sequence>
<keyword evidence="3" id="KW-1185">Reference proteome</keyword>
<feature type="transmembrane region" description="Helical" evidence="1">
    <location>
        <begin position="107"/>
        <end position="124"/>
    </location>
</feature>
<evidence type="ECO:0000313" key="2">
    <source>
        <dbReference type="EMBL" id="MDV2477330.1"/>
    </source>
</evidence>
<keyword evidence="1" id="KW-1133">Transmembrane helix</keyword>
<name>A0ABU3WTI5_9NOCA</name>
<organism evidence="2 3">
    <name type="scientific">Rhodococcus zopfii</name>
    <dbReference type="NCBI Taxonomy" id="43772"/>
    <lineage>
        <taxon>Bacteria</taxon>
        <taxon>Bacillati</taxon>
        <taxon>Actinomycetota</taxon>
        <taxon>Actinomycetes</taxon>
        <taxon>Mycobacteriales</taxon>
        <taxon>Nocardiaceae</taxon>
        <taxon>Rhodococcus</taxon>
    </lineage>
</organism>
<proteinExistence type="predicted"/>
<protein>
    <submittedName>
        <fullName evidence="2">Uncharacterized protein</fullName>
    </submittedName>
</protein>
<comment type="caution">
    <text evidence="2">The sequence shown here is derived from an EMBL/GenBank/DDBJ whole genome shotgun (WGS) entry which is preliminary data.</text>
</comment>
<reference evidence="2 3" key="1">
    <citation type="submission" date="2019-10" db="EMBL/GenBank/DDBJ databases">
        <title>Draft Genome Assembly of Rhodococcus zopfii DSM44189.</title>
        <authorList>
            <person name="Sutton J.M."/>
            <person name="Akob D.M."/>
            <person name="Bushman T.J."/>
        </authorList>
    </citation>
    <scope>NUCLEOTIDE SEQUENCE [LARGE SCALE GENOMIC DNA]</scope>
    <source>
        <strain evidence="2 3">DSM 44189</strain>
    </source>
</reference>
<gene>
    <name evidence="2" type="ORF">F8M49_21720</name>
</gene>
<evidence type="ECO:0000313" key="3">
    <source>
        <dbReference type="Proteomes" id="UP001275440"/>
    </source>
</evidence>
<keyword evidence="1" id="KW-0812">Transmembrane</keyword>
<dbReference type="EMBL" id="WBMO01000003">
    <property type="protein sequence ID" value="MDV2477330.1"/>
    <property type="molecule type" value="Genomic_DNA"/>
</dbReference>
<accession>A0ABU3WTI5</accession>
<feature type="transmembrane region" description="Helical" evidence="1">
    <location>
        <begin position="130"/>
        <end position="148"/>
    </location>
</feature>
<evidence type="ECO:0000256" key="1">
    <source>
        <dbReference type="SAM" id="Phobius"/>
    </source>
</evidence>
<keyword evidence="1" id="KW-0472">Membrane</keyword>